<dbReference type="Proteomes" id="UP001189429">
    <property type="component" value="Unassembled WGS sequence"/>
</dbReference>
<sequence length="632" mass="66081">SPAPGQSPEASVKLGLKNAHGAMLWSVVLQDVFNAEPAIALLLFVHWGNACNAFWQKVGDERRRVLSWRGGGAVSQPMQLAFLFHAARMVRGVFAAHRPATPGDALAATGIAEDWYLAGAASSIVQLWPRLRSVTAAGGRALTDSKCGCWPPGLDGGVGEPDSATALLGETTRRSRGGMHVLGTALRKDNALDIDAEQCGVGPAEGRAARAARLCERLRAFVGSCTHDDTQQFRVQVLGRFHDEIASAAAAILGTTLSAAMTERLALPVFFGGFALNVPRVDDGAAGSWSSWIATACGAQRVASLAGLPFQAGPDRPAALEAKDVLAASGVVVDAGQIELEPRAAAGYAASPLRGDVPVQGLFTFAHGAEDARVHALDPGRSLLAASAPGADVGDVERGGGRRQLAGRLGRGPAALRAADLAAALPQERAANLACWTAAAEEQAFGGQRRQLPRQRGLATAVGCQLREGAWGHLPWSPARASAIVEVESHIPELYQTGRDGGVKEAILDVCWRWPAGPTRTWLDVTVHSYPDGETRAAAADVRLATRAAERAKRKRYGDRVAAFAVSIGGRLEEDALAIPRQIDVDAANHTWVSRGLQAPPPGLAMLAAISAAVVSAEAEANLFAIAPLPPQ</sequence>
<reference evidence="1" key="1">
    <citation type="submission" date="2023-10" db="EMBL/GenBank/DDBJ databases">
        <authorList>
            <person name="Chen Y."/>
            <person name="Shah S."/>
            <person name="Dougan E. K."/>
            <person name="Thang M."/>
            <person name="Chan C."/>
        </authorList>
    </citation>
    <scope>NUCLEOTIDE SEQUENCE [LARGE SCALE GENOMIC DNA]</scope>
</reference>
<gene>
    <name evidence="1" type="ORF">PCOR1329_LOCUS30923</name>
</gene>
<evidence type="ECO:0000313" key="2">
    <source>
        <dbReference type="Proteomes" id="UP001189429"/>
    </source>
</evidence>
<accession>A0ABN9SMU3</accession>
<feature type="non-terminal residue" evidence="1">
    <location>
        <position position="632"/>
    </location>
</feature>
<name>A0ABN9SMU3_9DINO</name>
<comment type="caution">
    <text evidence="1">The sequence shown here is derived from an EMBL/GenBank/DDBJ whole genome shotgun (WGS) entry which is preliminary data.</text>
</comment>
<organism evidence="1 2">
    <name type="scientific">Prorocentrum cordatum</name>
    <dbReference type="NCBI Taxonomy" id="2364126"/>
    <lineage>
        <taxon>Eukaryota</taxon>
        <taxon>Sar</taxon>
        <taxon>Alveolata</taxon>
        <taxon>Dinophyceae</taxon>
        <taxon>Prorocentrales</taxon>
        <taxon>Prorocentraceae</taxon>
        <taxon>Prorocentrum</taxon>
    </lineage>
</organism>
<dbReference type="EMBL" id="CAUYUJ010012036">
    <property type="protein sequence ID" value="CAK0833138.1"/>
    <property type="molecule type" value="Genomic_DNA"/>
</dbReference>
<feature type="non-terminal residue" evidence="1">
    <location>
        <position position="1"/>
    </location>
</feature>
<proteinExistence type="predicted"/>
<evidence type="ECO:0008006" key="3">
    <source>
        <dbReference type="Google" id="ProtNLM"/>
    </source>
</evidence>
<evidence type="ECO:0000313" key="1">
    <source>
        <dbReference type="EMBL" id="CAK0833138.1"/>
    </source>
</evidence>
<keyword evidence="2" id="KW-1185">Reference proteome</keyword>
<protein>
    <recommendedName>
        <fullName evidence="3">RNA-directed RNA polymerase</fullName>
    </recommendedName>
</protein>